<comment type="caution">
    <text evidence="1">The sequence shown here is derived from an EMBL/GenBank/DDBJ whole genome shotgun (WGS) entry which is preliminary data.</text>
</comment>
<dbReference type="PANTHER" id="PTHR34290">
    <property type="entry name" value="SI:CH73-390P7.2"/>
    <property type="match status" value="1"/>
</dbReference>
<organism evidence="1 2">
    <name type="scientific">Neptunomonas marina</name>
    <dbReference type="NCBI Taxonomy" id="1815562"/>
    <lineage>
        <taxon>Bacteria</taxon>
        <taxon>Pseudomonadati</taxon>
        <taxon>Pseudomonadota</taxon>
        <taxon>Gammaproteobacteria</taxon>
        <taxon>Oceanospirillales</taxon>
        <taxon>Oceanospirillaceae</taxon>
        <taxon>Neptunomonas</taxon>
    </lineage>
</organism>
<protein>
    <submittedName>
        <fullName evidence="1">DUF393 domain-containing protein</fullName>
    </submittedName>
</protein>
<dbReference type="InterPro" id="IPR044691">
    <property type="entry name" value="DCC1_Trx"/>
</dbReference>
<accession>A0A437Q8S2</accession>
<gene>
    <name evidence="1" type="ORF">EOE65_07615</name>
</gene>
<sequence length="152" mass="17593">MVPVTYLKEREIIFRVANVRDNAMTAATTDTHITVFFDGSCPLCKKEIDHYQRIAKPSTPITWVDISAPDTEFSKLPFTFEQAMRELHILDSHGNIIKGAYSFVEIWHRLPHYRWLGKLISTTGVTPILEYGYQKFAAWRASRQCKEGVCRR</sequence>
<keyword evidence="2" id="KW-1185">Reference proteome</keyword>
<evidence type="ECO:0000313" key="1">
    <source>
        <dbReference type="EMBL" id="RVU30876.1"/>
    </source>
</evidence>
<dbReference type="InterPro" id="IPR007263">
    <property type="entry name" value="DCC1-like"/>
</dbReference>
<proteinExistence type="predicted"/>
<dbReference type="Pfam" id="PF04134">
    <property type="entry name" value="DCC1-like"/>
    <property type="match status" value="1"/>
</dbReference>
<dbReference type="AlphaFoldDB" id="A0A437Q8S2"/>
<evidence type="ECO:0000313" key="2">
    <source>
        <dbReference type="Proteomes" id="UP000282818"/>
    </source>
</evidence>
<dbReference type="Proteomes" id="UP000282818">
    <property type="component" value="Unassembled WGS sequence"/>
</dbReference>
<reference evidence="1 2" key="1">
    <citation type="submission" date="2019-01" db="EMBL/GenBank/DDBJ databases">
        <authorList>
            <person name="Chen W.-M."/>
        </authorList>
    </citation>
    <scope>NUCLEOTIDE SEQUENCE [LARGE SCALE GENOMIC DNA]</scope>
    <source>
        <strain evidence="1 2">HPM-16</strain>
    </source>
</reference>
<dbReference type="PANTHER" id="PTHR34290:SF2">
    <property type="entry name" value="OS04G0668800 PROTEIN"/>
    <property type="match status" value="1"/>
</dbReference>
<dbReference type="GO" id="GO:0015035">
    <property type="term" value="F:protein-disulfide reductase activity"/>
    <property type="evidence" value="ECO:0007669"/>
    <property type="project" value="InterPro"/>
</dbReference>
<name>A0A437Q8S2_9GAMM</name>
<dbReference type="EMBL" id="SACQ01000003">
    <property type="protein sequence ID" value="RVU30876.1"/>
    <property type="molecule type" value="Genomic_DNA"/>
</dbReference>